<dbReference type="AlphaFoldDB" id="M2UU18"/>
<name>M2UU18_STUST</name>
<gene>
    <name evidence="3" type="ORF">B381_00655</name>
</gene>
<dbReference type="PANTHER" id="PTHR30273">
    <property type="entry name" value="PERIPLASMIC SIGNAL SENSOR AND SIGMA FACTOR ACTIVATOR FECR-RELATED"/>
    <property type="match status" value="1"/>
</dbReference>
<sequence>MSAQPIDRRIAREAARWFVRLQGNANEAERDACARWRASHADHERAWRLAERFHAHLREIPTEVGVPVLDRAQGIDRRDTLKLLALLAAAPLGALGYRELPWRAWSAGERTAVGERRELTLADGTRVLLNTDSALDVVFDDDLRLLRLRAGEILVTSAQDRAGRPLLVETAEGRVRPVGTRFSVRQFEDETQVAVFEGAVQLQPRHGAQRFLPAGQQAFFAADGVDTPVPLAAHAGDWTRGVLRAEKMRLADFATELARYRPGLLRCDPAVAGLLISGAFQLHDTDEALAALARTLPVEIHYRSRYWVTLAPRST</sequence>
<accession>M2UU18</accession>
<dbReference type="Proteomes" id="UP000011700">
    <property type="component" value="Unassembled WGS sequence"/>
</dbReference>
<dbReference type="PIRSF" id="PIRSF018266">
    <property type="entry name" value="FecR"/>
    <property type="match status" value="1"/>
</dbReference>
<organism evidence="3 4">
    <name type="scientific">Stutzerimonas stutzeri NF13</name>
    <dbReference type="NCBI Taxonomy" id="1212548"/>
    <lineage>
        <taxon>Bacteria</taxon>
        <taxon>Pseudomonadati</taxon>
        <taxon>Pseudomonadota</taxon>
        <taxon>Gammaproteobacteria</taxon>
        <taxon>Pseudomonadales</taxon>
        <taxon>Pseudomonadaceae</taxon>
        <taxon>Stutzerimonas</taxon>
    </lineage>
</organism>
<dbReference type="InterPro" id="IPR006860">
    <property type="entry name" value="FecR"/>
</dbReference>
<feature type="domain" description="FecR N-terminal" evidence="2">
    <location>
        <begin position="12"/>
        <end position="52"/>
    </location>
</feature>
<dbReference type="PATRIC" id="fig|1212548.4.peg.120"/>
<protein>
    <submittedName>
        <fullName evidence="3">Fe2+-dicitrate sensor, membrane protein</fullName>
    </submittedName>
</protein>
<evidence type="ECO:0000259" key="1">
    <source>
        <dbReference type="Pfam" id="PF04773"/>
    </source>
</evidence>
<dbReference type="Pfam" id="PF04773">
    <property type="entry name" value="FecR"/>
    <property type="match status" value="1"/>
</dbReference>
<dbReference type="GO" id="GO:0016989">
    <property type="term" value="F:sigma factor antagonist activity"/>
    <property type="evidence" value="ECO:0007669"/>
    <property type="project" value="TreeGrafter"/>
</dbReference>
<dbReference type="PANTHER" id="PTHR30273:SF2">
    <property type="entry name" value="PROTEIN FECR"/>
    <property type="match status" value="1"/>
</dbReference>
<dbReference type="OrthoDB" id="1099576at2"/>
<dbReference type="RefSeq" id="WP_003297786.1">
    <property type="nucleotide sequence ID" value="NZ_AOBS01000007.1"/>
</dbReference>
<dbReference type="Gene3D" id="2.60.120.1440">
    <property type="match status" value="1"/>
</dbReference>
<evidence type="ECO:0000259" key="2">
    <source>
        <dbReference type="Pfam" id="PF16220"/>
    </source>
</evidence>
<evidence type="ECO:0000313" key="4">
    <source>
        <dbReference type="Proteomes" id="UP000011700"/>
    </source>
</evidence>
<feature type="domain" description="FecR protein" evidence="1">
    <location>
        <begin position="110"/>
        <end position="201"/>
    </location>
</feature>
<dbReference type="EMBL" id="AOBS01000007">
    <property type="protein sequence ID" value="EME02155.1"/>
    <property type="molecule type" value="Genomic_DNA"/>
</dbReference>
<evidence type="ECO:0000313" key="3">
    <source>
        <dbReference type="EMBL" id="EME02155.1"/>
    </source>
</evidence>
<dbReference type="InterPro" id="IPR032623">
    <property type="entry name" value="FecR_N"/>
</dbReference>
<comment type="caution">
    <text evidence="3">The sequence shown here is derived from an EMBL/GenBank/DDBJ whole genome shotgun (WGS) entry which is preliminary data.</text>
</comment>
<dbReference type="Pfam" id="PF16220">
    <property type="entry name" value="DUF4880"/>
    <property type="match status" value="1"/>
</dbReference>
<dbReference type="InterPro" id="IPR012373">
    <property type="entry name" value="Ferrdict_sens_TM"/>
</dbReference>
<reference evidence="3 4" key="1">
    <citation type="journal article" date="2013" name="Genome Announc.">
        <title>Draft Genome of Pseudomonas stutzeri Strain NF13, a Nitrogen Fixer Isolated from the Galapagos Rift Hydrothermal Vent.</title>
        <authorList>
            <person name="Pena A."/>
            <person name="Busquets A."/>
            <person name="Gomila M."/>
            <person name="Mayol J."/>
            <person name="Bosch R."/>
            <person name="Nogales B."/>
            <person name="Garcia-Valdes E."/>
            <person name="Bennasar A."/>
            <person name="Lalucat J."/>
        </authorList>
    </citation>
    <scope>NUCLEOTIDE SEQUENCE [LARGE SCALE GENOMIC DNA]</scope>
    <source>
        <strain evidence="3 4">NF13</strain>
    </source>
</reference>
<dbReference type="eggNOG" id="COG3712">
    <property type="taxonomic scope" value="Bacteria"/>
</dbReference>
<proteinExistence type="predicted"/>